<dbReference type="EMBL" id="LT635767">
    <property type="protein sequence ID" value="SGZ55211.1"/>
    <property type="molecule type" value="Genomic_DNA"/>
</dbReference>
<name>A0A1L0BVB9_9ASCO</name>
<evidence type="ECO:0000313" key="2">
    <source>
        <dbReference type="EMBL" id="SGZ55211.1"/>
    </source>
</evidence>
<feature type="compositionally biased region" description="Basic residues" evidence="1">
    <location>
        <begin position="189"/>
        <end position="199"/>
    </location>
</feature>
<evidence type="ECO:0000313" key="3">
    <source>
        <dbReference type="Proteomes" id="UP000182259"/>
    </source>
</evidence>
<sequence length="609" mass="67694">MSQDWLRYLDAKSDFTKSEVNTELLHSHPPKSPGSGYDAQRLRAIRSPPAHLEVETDLSVSIAMSIPYYNISDYKGSFDTVDLLHDRSQETEEANNTAQISTTSSPRFANTSHITPTVPGKSMIEAANIDQVPPRFSKFIADQNIVDGDHGPANSSIIKNSRDISDLMGSQATIFSTRLDEAPPTMRSRLKKSRSRRSKVFPQSSSVHSLTRQKAIRSKEGSLAYRLRIRMKKIVALIRAKFAPILHYVSKSKRATSIARMPLTKTRSLKKGFPFRMHKSRSKVGPAAISVPVNNPRLGKGVIDISDDRHISLDPGRAERRGKWTHVLQFLAEQQHLITPPSQAAFLIDSDAPPPPPHINSLLGLKQYLNDMLIEAQKEKEEVQEMWRHFLAGVLAQRIRLRQEIAVFQMLLANQSLPSAYSKQVGEIVSSHNASIVNSSPLMYPSVSASGKRAISGRSMAESMISVSEEQVLEEDMSSPEIESDIDSEAETLDLNVEKLHRVLNRRSMLGEMLDYESDSQLSLGTSVYLGNSQIGPLTSQYGTVRRHPKSDTSSRYSLNPSESAAHHPHPRTNTSSRYSSIELAEMVLASLGLPRSHGYNMGLNLAQT</sequence>
<feature type="region of interest" description="Disordered" evidence="1">
    <location>
        <begin position="539"/>
        <end position="577"/>
    </location>
</feature>
<reference evidence="2 3" key="1">
    <citation type="submission" date="2016-10" db="EMBL/GenBank/DDBJ databases">
        <authorList>
            <person name="de Groot N.N."/>
        </authorList>
    </citation>
    <scope>NUCLEOTIDE SEQUENCE [LARGE SCALE GENOMIC DNA]</scope>
    <source>
        <strain evidence="2 3">PYCC 4715</strain>
    </source>
</reference>
<dbReference type="Proteomes" id="UP000182259">
    <property type="component" value="Chromosome IV"/>
</dbReference>
<organism evidence="2 3">
    <name type="scientific">Sungouiella intermedia</name>
    <dbReference type="NCBI Taxonomy" id="45354"/>
    <lineage>
        <taxon>Eukaryota</taxon>
        <taxon>Fungi</taxon>
        <taxon>Dikarya</taxon>
        <taxon>Ascomycota</taxon>
        <taxon>Saccharomycotina</taxon>
        <taxon>Pichiomycetes</taxon>
        <taxon>Metschnikowiaceae</taxon>
        <taxon>Sungouiella</taxon>
    </lineage>
</organism>
<evidence type="ECO:0000256" key="1">
    <source>
        <dbReference type="SAM" id="MobiDB-lite"/>
    </source>
</evidence>
<feature type="region of interest" description="Disordered" evidence="1">
    <location>
        <begin position="88"/>
        <end position="117"/>
    </location>
</feature>
<protein>
    <submittedName>
        <fullName evidence="2">CIC11C00000005767</fullName>
    </submittedName>
</protein>
<dbReference type="AlphaFoldDB" id="A0A1L0BVB9"/>
<proteinExistence type="predicted"/>
<feature type="compositionally biased region" description="Polar residues" evidence="1">
    <location>
        <begin position="201"/>
        <end position="212"/>
    </location>
</feature>
<feature type="compositionally biased region" description="Polar residues" evidence="1">
    <location>
        <begin position="94"/>
        <end position="115"/>
    </location>
</feature>
<gene>
    <name evidence="2" type="ORF">SAMEA4029009_CIC11G00000005767</name>
</gene>
<feature type="compositionally biased region" description="Polar residues" evidence="1">
    <location>
        <begin position="552"/>
        <end position="563"/>
    </location>
</feature>
<feature type="region of interest" description="Disordered" evidence="1">
    <location>
        <begin position="189"/>
        <end position="213"/>
    </location>
</feature>
<accession>A0A1L0BVB9</accession>